<keyword evidence="4" id="KW-0611">Plant defense</keyword>
<gene>
    <name evidence="9" type="ORF">VitviT2T_028810</name>
</gene>
<keyword evidence="3" id="KW-0295">Fungicide</keyword>
<dbReference type="Proteomes" id="UP001227230">
    <property type="component" value="Chromosome 18"/>
</dbReference>
<dbReference type="PANTHER" id="PTHR33142">
    <property type="entry name" value="CYCLIN-DEPENDENT PROTEIN KINASE INHIBITOR SMR13"/>
    <property type="match status" value="1"/>
</dbReference>
<evidence type="ECO:0000256" key="2">
    <source>
        <dbReference type="ARBA" id="ARBA00022529"/>
    </source>
</evidence>
<keyword evidence="10" id="KW-1185">Reference proteome</keyword>
<evidence type="ECO:0000256" key="8">
    <source>
        <dbReference type="SAM" id="MobiDB-lite"/>
    </source>
</evidence>
<reference evidence="9 10" key="1">
    <citation type="journal article" date="2023" name="Hortic Res">
        <title>The complete reference genome for grapevine (Vitis vinifera L.) genetics and breeding.</title>
        <authorList>
            <person name="Shi X."/>
            <person name="Cao S."/>
            <person name="Wang X."/>
            <person name="Huang S."/>
            <person name="Wang Y."/>
            <person name="Liu Z."/>
            <person name="Liu W."/>
            <person name="Leng X."/>
            <person name="Peng Y."/>
            <person name="Wang N."/>
            <person name="Wang Y."/>
            <person name="Ma Z."/>
            <person name="Xu X."/>
            <person name="Zhang F."/>
            <person name="Xue H."/>
            <person name="Zhong H."/>
            <person name="Wang Y."/>
            <person name="Zhang K."/>
            <person name="Velt A."/>
            <person name="Avia K."/>
            <person name="Holtgrawe D."/>
            <person name="Grimplet J."/>
            <person name="Matus J.T."/>
            <person name="Ware D."/>
            <person name="Wu X."/>
            <person name="Wang H."/>
            <person name="Liu C."/>
            <person name="Fang Y."/>
            <person name="Rustenholz C."/>
            <person name="Cheng Z."/>
            <person name="Xiao H."/>
            <person name="Zhou Y."/>
        </authorList>
    </citation>
    <scope>NUCLEOTIDE SEQUENCE [LARGE SCALE GENOMIC DNA]</scope>
    <source>
        <strain evidence="10">cv. Pinot noir / PN40024</strain>
        <tissue evidence="9">Leaf</tissue>
    </source>
</reference>
<dbReference type="InterPro" id="IPR010851">
    <property type="entry name" value="DEFL"/>
</dbReference>
<evidence type="ECO:0000256" key="4">
    <source>
        <dbReference type="ARBA" id="ARBA00022821"/>
    </source>
</evidence>
<evidence type="ECO:0000256" key="7">
    <source>
        <dbReference type="ARBA" id="ARBA00023306"/>
    </source>
</evidence>
<dbReference type="EMBL" id="CP126665">
    <property type="protein sequence ID" value="WKA11297.1"/>
    <property type="molecule type" value="Genomic_DNA"/>
</dbReference>
<dbReference type="InterPro" id="IPR040389">
    <property type="entry name" value="SMR"/>
</dbReference>
<evidence type="ECO:0000313" key="9">
    <source>
        <dbReference type="EMBL" id="WKA11297.1"/>
    </source>
</evidence>
<dbReference type="Pfam" id="PF07333">
    <property type="entry name" value="SLR1-BP"/>
    <property type="match status" value="1"/>
</dbReference>
<evidence type="ECO:0000256" key="5">
    <source>
        <dbReference type="ARBA" id="ARBA00023013"/>
    </source>
</evidence>
<dbReference type="PANTHER" id="PTHR33142:SF114">
    <property type="entry name" value="CYCLIN-DEPENDENT PROTEIN KINASE INHIBITOR SMR14"/>
    <property type="match status" value="1"/>
</dbReference>
<evidence type="ECO:0000256" key="6">
    <source>
        <dbReference type="ARBA" id="ARBA00023157"/>
    </source>
</evidence>
<keyword evidence="7" id="KW-0131">Cell cycle</keyword>
<evidence type="ECO:0000313" key="10">
    <source>
        <dbReference type="Proteomes" id="UP001227230"/>
    </source>
</evidence>
<comment type="similarity">
    <text evidence="1">Belongs to the DEFL family.</text>
</comment>
<keyword evidence="2" id="KW-0929">Antimicrobial</keyword>
<organism evidence="9 10">
    <name type="scientific">Vitis vinifera</name>
    <name type="common">Grape</name>
    <dbReference type="NCBI Taxonomy" id="29760"/>
    <lineage>
        <taxon>Eukaryota</taxon>
        <taxon>Viridiplantae</taxon>
        <taxon>Streptophyta</taxon>
        <taxon>Embryophyta</taxon>
        <taxon>Tracheophyta</taxon>
        <taxon>Spermatophyta</taxon>
        <taxon>Magnoliopsida</taxon>
        <taxon>eudicotyledons</taxon>
        <taxon>Gunneridae</taxon>
        <taxon>Pentapetalae</taxon>
        <taxon>rosids</taxon>
        <taxon>Vitales</taxon>
        <taxon>Vitaceae</taxon>
        <taxon>Viteae</taxon>
        <taxon>Vitis</taxon>
    </lineage>
</organism>
<feature type="compositionally biased region" description="Basic and acidic residues" evidence="8">
    <location>
        <begin position="96"/>
        <end position="112"/>
    </location>
</feature>
<proteinExistence type="inferred from homology"/>
<evidence type="ECO:0000256" key="1">
    <source>
        <dbReference type="ARBA" id="ARBA00006722"/>
    </source>
</evidence>
<evidence type="ECO:0008006" key="11">
    <source>
        <dbReference type="Google" id="ProtNLM"/>
    </source>
</evidence>
<name>A0ABY9DW25_VITVI</name>
<sequence length="208" mass="23572">MKEVKAARCMEVLDPNGCILPSCKQRCLQEKNGNGVCVPNRNGGYESYADQKLKEKIEVAELLMRKMSQFQDQPSTDHYLQEQEQEQEQEAQGNIHDPELIQEKGGDNHVDDTVTSQDPGRPSLGELSAVEENEGFRSPTSIKHKIPAITECPPAPRKPTATRAIPMKRRISKVPRRLQFEEFEVLIPPKILASLLSRLMKPSRDERK</sequence>
<keyword evidence="6" id="KW-1015">Disulfide bond</keyword>
<accession>A0ABY9DW25</accession>
<protein>
    <recommendedName>
        <fullName evidence="11">Cyclin-dependent protein kinase inhibitor SMR3</fullName>
    </recommendedName>
</protein>
<keyword evidence="5" id="KW-0649">Protein kinase inhibitor</keyword>
<feature type="region of interest" description="Disordered" evidence="8">
    <location>
        <begin position="71"/>
        <end position="138"/>
    </location>
</feature>
<evidence type="ECO:0000256" key="3">
    <source>
        <dbReference type="ARBA" id="ARBA00022577"/>
    </source>
</evidence>